<evidence type="ECO:0000313" key="1">
    <source>
        <dbReference type="EMBL" id="KAB8038710.1"/>
    </source>
</evidence>
<evidence type="ECO:0000313" key="2">
    <source>
        <dbReference type="Proteomes" id="UP000437748"/>
    </source>
</evidence>
<reference evidence="1 2" key="1">
    <citation type="submission" date="2019-10" db="EMBL/GenBank/DDBJ databases">
        <title>New species of Slilvanegrellaceae.</title>
        <authorList>
            <person name="Pitt A."/>
            <person name="Hahn M.W."/>
        </authorList>
    </citation>
    <scope>NUCLEOTIDE SEQUENCE [LARGE SCALE GENOMIC DNA]</scope>
    <source>
        <strain evidence="1 2">SP-Ram-0.45-NSY-1</strain>
    </source>
</reference>
<organism evidence="1 2">
    <name type="scientific">Silvanigrella paludirubra</name>
    <dbReference type="NCBI Taxonomy" id="2499159"/>
    <lineage>
        <taxon>Bacteria</taxon>
        <taxon>Pseudomonadati</taxon>
        <taxon>Bdellovibrionota</taxon>
        <taxon>Oligoflexia</taxon>
        <taxon>Silvanigrellales</taxon>
        <taxon>Silvanigrellaceae</taxon>
        <taxon>Silvanigrella</taxon>
    </lineage>
</organism>
<dbReference type="EMBL" id="WFLM01000003">
    <property type="protein sequence ID" value="KAB8038710.1"/>
    <property type="molecule type" value="Genomic_DNA"/>
</dbReference>
<name>A0A6N6VRX6_9BACT</name>
<sequence length="161" mass="18388">MLKEFRIFNIIFLVLSFIAMSSTYANEVIGTSKVIYKKLDALQLNGSNCSLSDNECLNFKNICNSLYGNMLQSEIILNYKINTQTNMHYGILTYQNIDIPLASAGISGEYTFLTPSIPSPLDRTIRIIFFTLDKNFENAYSFLHFRDSNTNQKYQCVLSSK</sequence>
<dbReference type="AlphaFoldDB" id="A0A6N6VRX6"/>
<dbReference type="RefSeq" id="WP_153419964.1">
    <property type="nucleotide sequence ID" value="NZ_WFLM01000003.1"/>
</dbReference>
<proteinExistence type="predicted"/>
<protein>
    <submittedName>
        <fullName evidence="1">Uncharacterized protein</fullName>
    </submittedName>
</protein>
<keyword evidence="2" id="KW-1185">Reference proteome</keyword>
<accession>A0A6N6VRX6</accession>
<gene>
    <name evidence="1" type="ORF">GCL60_07550</name>
</gene>
<comment type="caution">
    <text evidence="1">The sequence shown here is derived from an EMBL/GenBank/DDBJ whole genome shotgun (WGS) entry which is preliminary data.</text>
</comment>
<dbReference type="Proteomes" id="UP000437748">
    <property type="component" value="Unassembled WGS sequence"/>
</dbReference>